<dbReference type="Pfam" id="PF25597">
    <property type="entry name" value="SH3_retrovirus"/>
    <property type="match status" value="1"/>
</dbReference>
<feature type="compositionally biased region" description="Acidic residues" evidence="2">
    <location>
        <begin position="1773"/>
        <end position="1793"/>
    </location>
</feature>
<protein>
    <submittedName>
        <fullName evidence="4">GAG-pre-integrase domain</fullName>
    </submittedName>
</protein>
<feature type="region of interest" description="Disordered" evidence="2">
    <location>
        <begin position="56"/>
        <end position="79"/>
    </location>
</feature>
<dbReference type="Pfam" id="PF00665">
    <property type="entry name" value="rve"/>
    <property type="match status" value="1"/>
</dbReference>
<dbReference type="Pfam" id="PF02992">
    <property type="entry name" value="Transposase_21"/>
    <property type="match status" value="1"/>
</dbReference>
<proteinExistence type="predicted"/>
<dbReference type="Pfam" id="PF13952">
    <property type="entry name" value="DUF4216"/>
    <property type="match status" value="1"/>
</dbReference>
<dbReference type="Pfam" id="PF13960">
    <property type="entry name" value="DUF4218"/>
    <property type="match status" value="1"/>
</dbReference>
<accession>A0A8T1XCR2</accession>
<feature type="region of interest" description="Disordered" evidence="2">
    <location>
        <begin position="1747"/>
        <end position="1820"/>
    </location>
</feature>
<dbReference type="Pfam" id="PF22936">
    <property type="entry name" value="Pol_BBD"/>
    <property type="match status" value="1"/>
</dbReference>
<dbReference type="InterPro" id="IPR025724">
    <property type="entry name" value="GAG-pre-integrase_dom"/>
</dbReference>
<feature type="region of interest" description="Disordered" evidence="2">
    <location>
        <begin position="231"/>
        <end position="263"/>
    </location>
</feature>
<evidence type="ECO:0000313" key="5">
    <source>
        <dbReference type="Proteomes" id="UP000694251"/>
    </source>
</evidence>
<dbReference type="CDD" id="cd09272">
    <property type="entry name" value="RNase_HI_RT_Ty1"/>
    <property type="match status" value="1"/>
</dbReference>
<name>A0A8T1XCR2_ARASU</name>
<feature type="compositionally biased region" description="Low complexity" evidence="2">
    <location>
        <begin position="2188"/>
        <end position="2199"/>
    </location>
</feature>
<dbReference type="Pfam" id="PF13976">
    <property type="entry name" value="gag_pre-integrs"/>
    <property type="match status" value="1"/>
</dbReference>
<feature type="coiled-coil region" evidence="1">
    <location>
        <begin position="1988"/>
        <end position="2022"/>
    </location>
</feature>
<feature type="region of interest" description="Disordered" evidence="2">
    <location>
        <begin position="2165"/>
        <end position="2199"/>
    </location>
</feature>
<gene>
    <name evidence="4" type="ORF">ISN44_Un130g000040</name>
</gene>
<reference evidence="4 5" key="1">
    <citation type="submission" date="2020-12" db="EMBL/GenBank/DDBJ databases">
        <title>Concerted genomic and epigenomic changes stabilize Arabidopsis allopolyploids.</title>
        <authorList>
            <person name="Chen Z."/>
        </authorList>
    </citation>
    <scope>NUCLEOTIDE SEQUENCE [LARGE SCALE GENOMIC DNA]</scope>
    <source>
        <strain evidence="4">As9502</strain>
        <tissue evidence="4">Leaf</tissue>
    </source>
</reference>
<dbReference type="GO" id="GO:0015074">
    <property type="term" value="P:DNA integration"/>
    <property type="evidence" value="ECO:0007669"/>
    <property type="project" value="InterPro"/>
</dbReference>
<dbReference type="OrthoDB" id="1111770at2759"/>
<feature type="region of interest" description="Disordered" evidence="2">
    <location>
        <begin position="837"/>
        <end position="863"/>
    </location>
</feature>
<dbReference type="InterPro" id="IPR004242">
    <property type="entry name" value="Transposase_21"/>
</dbReference>
<dbReference type="EMBL" id="JAEFBJ010000130">
    <property type="protein sequence ID" value="KAG7529646.1"/>
    <property type="molecule type" value="Genomic_DNA"/>
</dbReference>
<dbReference type="InterPro" id="IPR057670">
    <property type="entry name" value="SH3_retrovirus"/>
</dbReference>
<dbReference type="InterPro" id="IPR054722">
    <property type="entry name" value="PolX-like_BBD"/>
</dbReference>
<dbReference type="InterPro" id="IPR001584">
    <property type="entry name" value="Integrase_cat-core"/>
</dbReference>
<keyword evidence="1" id="KW-0175">Coiled coil</keyword>
<evidence type="ECO:0000313" key="4">
    <source>
        <dbReference type="EMBL" id="KAG7529646.1"/>
    </source>
</evidence>
<feature type="compositionally biased region" description="Basic and acidic residues" evidence="2">
    <location>
        <begin position="851"/>
        <end position="863"/>
    </location>
</feature>
<feature type="domain" description="Integrase catalytic" evidence="3">
    <location>
        <begin position="398"/>
        <end position="569"/>
    </location>
</feature>
<dbReference type="InterPro" id="IPR025452">
    <property type="entry name" value="DUF4218"/>
</dbReference>
<dbReference type="PROSITE" id="PS50994">
    <property type="entry name" value="INTEGRASE"/>
    <property type="match status" value="1"/>
</dbReference>
<dbReference type="InterPro" id="IPR025312">
    <property type="entry name" value="DUF4216"/>
</dbReference>
<dbReference type="PANTHER" id="PTHR48258">
    <property type="entry name" value="DUF4218 DOMAIN-CONTAINING PROTEIN-RELATED"/>
    <property type="match status" value="1"/>
</dbReference>
<comment type="caution">
    <text evidence="4">The sequence shown here is derived from an EMBL/GenBank/DDBJ whole genome shotgun (WGS) entry which is preliminary data.</text>
</comment>
<keyword evidence="5" id="KW-1185">Reference proteome</keyword>
<dbReference type="Pfam" id="PF14223">
    <property type="entry name" value="Retrotran_gag_2"/>
    <property type="match status" value="1"/>
</dbReference>
<feature type="compositionally biased region" description="Polar residues" evidence="2">
    <location>
        <begin position="1795"/>
        <end position="1806"/>
    </location>
</feature>
<feature type="compositionally biased region" description="Acidic residues" evidence="2">
    <location>
        <begin position="1747"/>
        <end position="1766"/>
    </location>
</feature>
<feature type="compositionally biased region" description="Basic and acidic residues" evidence="2">
    <location>
        <begin position="2173"/>
        <end position="2187"/>
    </location>
</feature>
<dbReference type="Proteomes" id="UP000694251">
    <property type="component" value="Unassembled WGS sequence"/>
</dbReference>
<evidence type="ECO:0000259" key="3">
    <source>
        <dbReference type="PROSITE" id="PS50994"/>
    </source>
</evidence>
<sequence>MDANSNTNLKASFQVFNENSYFSLWKTRMKAHLGLAGLKGIVDDFDLTKKVPLTKSEGKKVEEGDNGSEPSQTKEVLDPDKLKRSENAMHMIIAHVGDAVLRKIDHCKTAAEMWETLNKLYMETSLPNRIYVQLKFYSFKMCDSKTINENVNEFLKIVAELSSLEITVAEEVRAILFLNGLSFRYSQLKHTLKYGNKALSLQDMISSAKSLERELDDQKEIERSPSTVLYTIERGRPQTTNNQKGGQGKGDDHSVESQGQGSIRVKTNGGSIKILNNVKYVPNVRRNLIIIGTLDKLGYQHEGGAGKVRYFRNNVTGLSGNLVNGLYILDGETVVPESCSVAETKEKTALWHKRLGHMSMNNMKILAGKGLLQGKEIKELDFCENCVMGKSKKLSFNVGKHEAVDALNYVHADLSGAPSVSSSLSGNKYFLSIIDDKTRKVWIYFLRTKDETFEKFCEWKELVENQVDKRVKCLRSDNGLEFCNTKFDAYCKTHGIERYITCAYTPQQNGVAERMNKTIMEKVRCLLNESGLDESFLAEAAATAVYIINRSPSSAIDHNIPKVLWLSRKPSYKHLRRFGYVAYVHHDQGKLKPRALKGIFLGYPAWTKGYKVWLLEEEKCVISRNVVFQEEVVYKDLNGKSEVTVLENLEAPTSEPDVIPIAVTEPSHTKQGGVTVTELEILDETDSEEEEPVELITQNQSPVNRGLTGYQIARDRPRRQIVPPVKMKDYSQFAFALMTVENLNVEEEPQFVNLDLELEQMDVKRAFLHGDLEEELYMEQPEGFESPESKGKGMDHKYKRNGCWSKHGEIRADKLEAEPSSEFGAYELIRTAYFDGEDHSDSQNQNEDDSKEPSTKEESDFREKLKDAETPLYYGCPKYTKVYAIMGLYRIKVKSGMSDNYFDQLLSLVHDILPGENVLRTSTNEIKKFLKMFGFGYDIIHACPNDCILYRKEYELRDTCPRCSASRWERDKHTGEEKKGIPAKVLRYFPIKDRFKRMFRSKKMAEDLRWHFSNASDDGTMRHPVDSLAWAQVNDKWPQFAAEPRNLRLGLSTDGMNPFSIQNTKYSTWPVLLVNYNMAPTMCMKAENIMLTLLIPGPTSPSNKIDVYLAPLIDDLKDLWSDGIQVYDSFLKKSFTLRAMLLWSISDYPALGTLAGCKELPVRHNIDVMHVEKNVSNAIVSTLMQSAKSKDGLNARKDLEDMGIRSNLHTQLRGKRTYLPPAVFWLSKDEKKRFCKRLARFRGPDGYCTNISNCVSVDPPVIGGLKSHDHHVLLQNLLPVALRGLLPKGPRVAISRLCYYFNRLCQRVIDPEKLISLESELVETMCHLERYFPPSLFDIMFHLPIHLAREARLGGPVHFRWMYSFERYMKTLKAYVKNFARPEACMDEGYLAGECMAFCLEFLQDSLSVPEVVNRNEDIDSDSLVLEGKPLEKATQVTLTSKERDIAHRYVLMNMAFMDPYVNLHLEELQATDARCMKNETFLWKTHAEKFSQWVKEKIPTNSKETSTQPRWLAFGPRQIAQSYKGFVINGHRFHIDDMKKKTQNSGVTYEAFSMCRSSAKDTRQQADIVSYFGVIKEIIMLDYHMFQVPIFKCHWANKGNGVKEEDGFTLVNLHLNQTAYLQDPYILAAQAKHVYYSREDDSSPWYVVMKAPPRGYHELETEEEFVAASVLIQENDDIGNESSDDESFCVRNDCEGKECLLYNRKTNLAAVSEEETEQVADVLGSDLAAEEEEEQVAAVLGSDLAAEEEEEQVADEEVQPAEPAEEDHQPPEEEGIEEEMAAEEAGTEEEGTEILSTKSTQSHQSATKKRKTRGPTRMRKIAKQPDEKLEVEFTSLGEHVGSASVTLSSFLGPLVREHVPVLLHDWRHLPDETRDTLWEEIQGRFNLKEDWQKDAVFKQMGYVWRSSKSKLTTKVRAVKSKTDLLSLKNQEKIKSIDSKMDSSSFTDLKEDVVSQVLGKDKPGRLRGMGKGVIATKLAFMLARDSHVEKLEATQADLLTKLEDLQNVVNGLAAKKEHVEEVSKSEASNVSAGVRYQLLDWCSDDDVVVVGEGEFCSAEQMPTPSVFTLGEALGNTIAWPFDKIILDSDVSSPSENQTVGSSAKDSSAVKIIIIDWNMVGLWLVEKVFNKDAYLWRPSPGKFVMGDVLNENIAWPLHSIQYMNSSPPQYETASAEKRPLPPSADKRPASSLSHSTASTSKSAKKKCIMLDYKNGRERVAEGRVCASNPSDTVHHMPLGPNASKVCVEVSKIGDAAVWRPNSEIQTIADAVGYLGKILQRFNMSGCKATNTPIGTHFKLSSVRDMSECINTEKTPYASAVGSVMYSMIGTRPDLAYALGLVSRFMSKPGSMHWEEVKWLLRYIKGSQELCLVYTKGKNLNIMGYCDSDHGGDLDKQRSVSGYIFTVGDNTVSWKSCLQSIVALSTTEAEFIALTEAVKEAIWVKGLMEDLGFKQDKVQVWCDSQSAICLTKNNVFHERTKHMLRKRAFMSEIIEEGEINVVKIHTSNNPPDMLTKCIPIHKFVSALEFLKLIKWD</sequence>
<evidence type="ECO:0000256" key="1">
    <source>
        <dbReference type="SAM" id="Coils"/>
    </source>
</evidence>
<evidence type="ECO:0000256" key="2">
    <source>
        <dbReference type="SAM" id="MobiDB-lite"/>
    </source>
</evidence>
<organism evidence="4 5">
    <name type="scientific">Arabidopsis suecica</name>
    <name type="common">Swedish thale-cress</name>
    <name type="synonym">Cardaminopsis suecica</name>
    <dbReference type="NCBI Taxonomy" id="45249"/>
    <lineage>
        <taxon>Eukaryota</taxon>
        <taxon>Viridiplantae</taxon>
        <taxon>Streptophyta</taxon>
        <taxon>Embryophyta</taxon>
        <taxon>Tracheophyta</taxon>
        <taxon>Spermatophyta</taxon>
        <taxon>Magnoliopsida</taxon>
        <taxon>eudicotyledons</taxon>
        <taxon>Gunneridae</taxon>
        <taxon>Pentapetalae</taxon>
        <taxon>rosids</taxon>
        <taxon>malvids</taxon>
        <taxon>Brassicales</taxon>
        <taxon>Brassicaceae</taxon>
        <taxon>Camelineae</taxon>
        <taxon>Arabidopsis</taxon>
    </lineage>
</organism>
<feature type="compositionally biased region" description="Basic residues" evidence="2">
    <location>
        <begin position="1807"/>
        <end position="1820"/>
    </location>
</feature>